<organism evidence="1 2">
    <name type="scientific">Segnochrobactrum spirostomi</name>
    <dbReference type="NCBI Taxonomy" id="2608987"/>
    <lineage>
        <taxon>Bacteria</taxon>
        <taxon>Pseudomonadati</taxon>
        <taxon>Pseudomonadota</taxon>
        <taxon>Alphaproteobacteria</taxon>
        <taxon>Hyphomicrobiales</taxon>
        <taxon>Segnochrobactraceae</taxon>
        <taxon>Segnochrobactrum</taxon>
    </lineage>
</organism>
<dbReference type="AlphaFoldDB" id="A0A6A7Y5M1"/>
<dbReference type="InterPro" id="IPR027417">
    <property type="entry name" value="P-loop_NTPase"/>
</dbReference>
<proteinExistence type="predicted"/>
<gene>
    <name evidence="1" type="ORF">F0357_18015</name>
</gene>
<dbReference type="Gene3D" id="3.40.50.300">
    <property type="entry name" value="P-loop containing nucleotide triphosphate hydrolases"/>
    <property type="match status" value="1"/>
</dbReference>
<name>A0A6A7Y5M1_9HYPH</name>
<keyword evidence="2" id="KW-1185">Reference proteome</keyword>
<dbReference type="Proteomes" id="UP000332515">
    <property type="component" value="Unassembled WGS sequence"/>
</dbReference>
<reference evidence="1 2" key="1">
    <citation type="submission" date="2019-09" db="EMBL/GenBank/DDBJ databases">
        <title>Segnochrobactrum spirostomi gen. nov., sp. nov., isolated from the ciliate Spirostomum cf. yagiui and description of a novel family, Segnochrobactraceae fam. nov. within the order Rhizobiales of the class Alphaproteobacteria.</title>
        <authorList>
            <person name="Akter S."/>
            <person name="Shazib S.U.A."/>
            <person name="Shin M.K."/>
        </authorList>
    </citation>
    <scope>NUCLEOTIDE SEQUENCE [LARGE SCALE GENOMIC DNA]</scope>
    <source>
        <strain evidence="1 2">Sp-1</strain>
    </source>
</reference>
<comment type="caution">
    <text evidence="1">The sequence shown here is derived from an EMBL/GenBank/DDBJ whole genome shotgun (WGS) entry which is preliminary data.</text>
</comment>
<protein>
    <submittedName>
        <fullName evidence="1">Uncharacterized protein</fullName>
    </submittedName>
</protein>
<evidence type="ECO:0000313" key="1">
    <source>
        <dbReference type="EMBL" id="MQT14513.1"/>
    </source>
</evidence>
<accession>A0A6A7Y5M1</accession>
<dbReference type="EMBL" id="VWNA01000001">
    <property type="protein sequence ID" value="MQT14513.1"/>
    <property type="molecule type" value="Genomic_DNA"/>
</dbReference>
<evidence type="ECO:0000313" key="2">
    <source>
        <dbReference type="Proteomes" id="UP000332515"/>
    </source>
</evidence>
<sequence>MRDLIPFRLVTIPAGEDGVGKSRLALQWSVASALGTACGMPMDGRVLYLGGRSRTSSRGLIGAIEAPLVVIQSSSFARLSSSSSVGK</sequence>